<dbReference type="AlphaFoldDB" id="A0A2B4RJ33"/>
<sequence>MSYNCYLVISKRQSREVSHLFLSLLLPESPEIGCKPPILGLYYEDLSQQIDTEWDGERFYRLLVPLAMADFNNRITGMSISRLV</sequence>
<evidence type="ECO:0000313" key="1">
    <source>
        <dbReference type="EMBL" id="PFX17196.1"/>
    </source>
</evidence>
<reference evidence="2" key="1">
    <citation type="journal article" date="2017" name="bioRxiv">
        <title>Comparative analysis of the genomes of Stylophora pistillata and Acropora digitifera provides evidence for extensive differences between species of corals.</title>
        <authorList>
            <person name="Voolstra C.R."/>
            <person name="Li Y."/>
            <person name="Liew Y.J."/>
            <person name="Baumgarten S."/>
            <person name="Zoccola D."/>
            <person name="Flot J.-F."/>
            <person name="Tambutte S."/>
            <person name="Allemand D."/>
            <person name="Aranda M."/>
        </authorList>
    </citation>
    <scope>NUCLEOTIDE SEQUENCE [LARGE SCALE GENOMIC DNA]</scope>
</reference>
<dbReference type="Proteomes" id="UP000225706">
    <property type="component" value="Unassembled WGS sequence"/>
</dbReference>
<proteinExistence type="predicted"/>
<organism evidence="1 2">
    <name type="scientific">Stylophora pistillata</name>
    <name type="common">Smooth cauliflower coral</name>
    <dbReference type="NCBI Taxonomy" id="50429"/>
    <lineage>
        <taxon>Eukaryota</taxon>
        <taxon>Metazoa</taxon>
        <taxon>Cnidaria</taxon>
        <taxon>Anthozoa</taxon>
        <taxon>Hexacorallia</taxon>
        <taxon>Scleractinia</taxon>
        <taxon>Astrocoeniina</taxon>
        <taxon>Pocilloporidae</taxon>
        <taxon>Stylophora</taxon>
    </lineage>
</organism>
<comment type="caution">
    <text evidence="1">The sequence shown here is derived from an EMBL/GenBank/DDBJ whole genome shotgun (WGS) entry which is preliminary data.</text>
</comment>
<dbReference type="EMBL" id="LSMT01000490">
    <property type="protein sequence ID" value="PFX17196.1"/>
    <property type="molecule type" value="Genomic_DNA"/>
</dbReference>
<keyword evidence="2" id="KW-1185">Reference proteome</keyword>
<accession>A0A2B4RJ33</accession>
<name>A0A2B4RJ33_STYPI</name>
<evidence type="ECO:0000313" key="2">
    <source>
        <dbReference type="Proteomes" id="UP000225706"/>
    </source>
</evidence>
<protein>
    <submittedName>
        <fullName evidence="1">Uncharacterized protein</fullName>
    </submittedName>
</protein>
<gene>
    <name evidence="1" type="ORF">AWC38_SpisGene18499</name>
</gene>